<dbReference type="Proteomes" id="UP001180020">
    <property type="component" value="Unassembled WGS sequence"/>
</dbReference>
<reference evidence="1" key="2">
    <citation type="submission" date="2023-06" db="EMBL/GenBank/DDBJ databases">
        <authorList>
            <person name="Ma L."/>
            <person name="Liu K.-W."/>
            <person name="Li Z."/>
            <person name="Hsiao Y.-Y."/>
            <person name="Qi Y."/>
            <person name="Fu T."/>
            <person name="Tang G."/>
            <person name="Zhang D."/>
            <person name="Sun W.-H."/>
            <person name="Liu D.-K."/>
            <person name="Li Y."/>
            <person name="Chen G.-Z."/>
            <person name="Liu X.-D."/>
            <person name="Liao X.-Y."/>
            <person name="Jiang Y.-T."/>
            <person name="Yu X."/>
            <person name="Hao Y."/>
            <person name="Huang J."/>
            <person name="Zhao X.-W."/>
            <person name="Ke S."/>
            <person name="Chen Y.-Y."/>
            <person name="Wu W.-L."/>
            <person name="Hsu J.-L."/>
            <person name="Lin Y.-F."/>
            <person name="Huang M.-D."/>
            <person name="Li C.-Y."/>
            <person name="Huang L."/>
            <person name="Wang Z.-W."/>
            <person name="Zhao X."/>
            <person name="Zhong W.-Y."/>
            <person name="Peng D.-H."/>
            <person name="Ahmad S."/>
            <person name="Lan S."/>
            <person name="Zhang J.-S."/>
            <person name="Tsai W.-C."/>
            <person name="Van De Peer Y."/>
            <person name="Liu Z.-J."/>
        </authorList>
    </citation>
    <scope>NUCLEOTIDE SEQUENCE</scope>
    <source>
        <strain evidence="1">CP</strain>
        <tissue evidence="1">Leaves</tissue>
    </source>
</reference>
<name>A0AAV9F408_ACOCL</name>
<organism evidence="1 2">
    <name type="scientific">Acorus calamus</name>
    <name type="common">Sweet flag</name>
    <dbReference type="NCBI Taxonomy" id="4465"/>
    <lineage>
        <taxon>Eukaryota</taxon>
        <taxon>Viridiplantae</taxon>
        <taxon>Streptophyta</taxon>
        <taxon>Embryophyta</taxon>
        <taxon>Tracheophyta</taxon>
        <taxon>Spermatophyta</taxon>
        <taxon>Magnoliopsida</taxon>
        <taxon>Liliopsida</taxon>
        <taxon>Acoraceae</taxon>
        <taxon>Acorus</taxon>
    </lineage>
</organism>
<accession>A0AAV9F408</accession>
<reference evidence="1" key="1">
    <citation type="journal article" date="2023" name="Nat. Commun.">
        <title>Diploid and tetraploid genomes of Acorus and the evolution of monocots.</title>
        <authorList>
            <person name="Ma L."/>
            <person name="Liu K.W."/>
            <person name="Li Z."/>
            <person name="Hsiao Y.Y."/>
            <person name="Qi Y."/>
            <person name="Fu T."/>
            <person name="Tang G.D."/>
            <person name="Zhang D."/>
            <person name="Sun W.H."/>
            <person name="Liu D.K."/>
            <person name="Li Y."/>
            <person name="Chen G.Z."/>
            <person name="Liu X.D."/>
            <person name="Liao X.Y."/>
            <person name="Jiang Y.T."/>
            <person name="Yu X."/>
            <person name="Hao Y."/>
            <person name="Huang J."/>
            <person name="Zhao X.W."/>
            <person name="Ke S."/>
            <person name="Chen Y.Y."/>
            <person name="Wu W.L."/>
            <person name="Hsu J.L."/>
            <person name="Lin Y.F."/>
            <person name="Huang M.D."/>
            <person name="Li C.Y."/>
            <person name="Huang L."/>
            <person name="Wang Z.W."/>
            <person name="Zhao X."/>
            <person name="Zhong W.Y."/>
            <person name="Peng D.H."/>
            <person name="Ahmad S."/>
            <person name="Lan S."/>
            <person name="Zhang J.S."/>
            <person name="Tsai W.C."/>
            <person name="Van de Peer Y."/>
            <person name="Liu Z.J."/>
        </authorList>
    </citation>
    <scope>NUCLEOTIDE SEQUENCE</scope>
    <source>
        <strain evidence="1">CP</strain>
    </source>
</reference>
<dbReference type="EMBL" id="JAUJYO010000004">
    <property type="protein sequence ID" value="KAK1319949.1"/>
    <property type="molecule type" value="Genomic_DNA"/>
</dbReference>
<keyword evidence="2" id="KW-1185">Reference proteome</keyword>
<gene>
    <name evidence="1" type="ORF">QJS10_CPB04g00434</name>
</gene>
<evidence type="ECO:0000313" key="1">
    <source>
        <dbReference type="EMBL" id="KAK1319949.1"/>
    </source>
</evidence>
<proteinExistence type="predicted"/>
<comment type="caution">
    <text evidence="1">The sequence shown here is derived from an EMBL/GenBank/DDBJ whole genome shotgun (WGS) entry which is preliminary data.</text>
</comment>
<dbReference type="AlphaFoldDB" id="A0AAV9F408"/>
<protein>
    <submittedName>
        <fullName evidence="1">Uncharacterized protein</fullName>
    </submittedName>
</protein>
<evidence type="ECO:0000313" key="2">
    <source>
        <dbReference type="Proteomes" id="UP001180020"/>
    </source>
</evidence>
<sequence>MEVDAEDEGGGGVEGEILKSSPEIPVLVQSLENQIIPAFEFLEGIVGTKEDVITFTNRSIHLPNSFIMKRLMPNISYLRDHGVPASHI</sequence>